<keyword evidence="3" id="KW-1185">Reference proteome</keyword>
<gene>
    <name evidence="2" type="ORF">DB88DRAFT_508734</name>
</gene>
<evidence type="ECO:0000313" key="3">
    <source>
        <dbReference type="Proteomes" id="UP001182556"/>
    </source>
</evidence>
<name>A0AAD9L7Z0_PAPLA</name>
<feature type="compositionally biased region" description="Acidic residues" evidence="1">
    <location>
        <begin position="328"/>
        <end position="337"/>
    </location>
</feature>
<evidence type="ECO:0008006" key="4">
    <source>
        <dbReference type="Google" id="ProtNLM"/>
    </source>
</evidence>
<dbReference type="Proteomes" id="UP001182556">
    <property type="component" value="Unassembled WGS sequence"/>
</dbReference>
<proteinExistence type="predicted"/>
<reference evidence="2" key="1">
    <citation type="submission" date="2023-02" db="EMBL/GenBank/DDBJ databases">
        <title>Identification and recombinant expression of a fungal hydrolase from Papiliotrema laurentii that hydrolyzes apple cutin and clears colloidal polyester polyurethane.</title>
        <authorList>
            <consortium name="DOE Joint Genome Institute"/>
            <person name="Roman V.A."/>
            <person name="Bojanowski C."/>
            <person name="Crable B.R."/>
            <person name="Wagner D.N."/>
            <person name="Hung C.S."/>
            <person name="Nadeau L.J."/>
            <person name="Schratz L."/>
            <person name="Haridas S."/>
            <person name="Pangilinan J."/>
            <person name="Lipzen A."/>
            <person name="Na H."/>
            <person name="Yan M."/>
            <person name="Ng V."/>
            <person name="Grigoriev I.V."/>
            <person name="Spatafora J.W."/>
            <person name="Barlow D."/>
            <person name="Biffinger J."/>
            <person name="Kelley-Loughnane N."/>
            <person name="Varaljay V.A."/>
            <person name="Crookes-Goodson W.J."/>
        </authorList>
    </citation>
    <scope>NUCLEOTIDE SEQUENCE</scope>
    <source>
        <strain evidence="2">5307AH</strain>
    </source>
</reference>
<feature type="region of interest" description="Disordered" evidence="1">
    <location>
        <begin position="438"/>
        <end position="468"/>
    </location>
</feature>
<protein>
    <recommendedName>
        <fullName evidence="4">F-box domain-containing protein</fullName>
    </recommendedName>
</protein>
<evidence type="ECO:0000256" key="1">
    <source>
        <dbReference type="SAM" id="MobiDB-lite"/>
    </source>
</evidence>
<evidence type="ECO:0000313" key="2">
    <source>
        <dbReference type="EMBL" id="KAK1926646.1"/>
    </source>
</evidence>
<feature type="region of interest" description="Disordered" evidence="1">
    <location>
        <begin position="310"/>
        <end position="339"/>
    </location>
</feature>
<feature type="compositionally biased region" description="Acidic residues" evidence="1">
    <location>
        <begin position="457"/>
        <end position="466"/>
    </location>
</feature>
<comment type="caution">
    <text evidence="2">The sequence shown here is derived from an EMBL/GenBank/DDBJ whole genome shotgun (WGS) entry which is preliminary data.</text>
</comment>
<organism evidence="2 3">
    <name type="scientific">Papiliotrema laurentii</name>
    <name type="common">Cryptococcus laurentii</name>
    <dbReference type="NCBI Taxonomy" id="5418"/>
    <lineage>
        <taxon>Eukaryota</taxon>
        <taxon>Fungi</taxon>
        <taxon>Dikarya</taxon>
        <taxon>Basidiomycota</taxon>
        <taxon>Agaricomycotina</taxon>
        <taxon>Tremellomycetes</taxon>
        <taxon>Tremellales</taxon>
        <taxon>Rhynchogastremaceae</taxon>
        <taxon>Papiliotrema</taxon>
    </lineage>
</organism>
<sequence length="627" mass="70655">MLDTIPAEILAHIAYHLALPTLSPPLALLQSCKSIHEAIAPASNPRLYARLFRSAFDWEAAERRVDDGELNAGQVTRELQRRITALRRVGAMIRKGDVLGVTVEELWVIYIMLIENDGKNIQHFVDPDALLPLHRFVELYQDQHLLSAAVEPGFPRETTERALIMWIAWLLSGYESARGIYPERPEQRDERLFILRPYVFAPQQYELCFAPWTVPDLPITEPQRARDERNPFIADLTPKSRRVTVEHFGRRLDISGPMLSHAAILLFFVKRPGAPQEEDGGVLLPFQALLGRAAQAAQAAGVDNAHAGNHAAVGTQGLEVDGTARSAEEDDEDDGDESFGAIRDLISTSKNHDRDFARLRACYDPFVCRGMRRAAWRGSWEGSWEGNFSFFDLEAFRDMLAGQSRALYEGSFGEQAQVWRLTETWVWRKTWGVKKRKQREREREEKLRRRKEREENGETVSDDEDMVLDKGKERARGLPLTGPATNAGFPTDLPPSTSAGLATAAAEAITLKETIKQQVDAIEGYEIVPDHELEEALSLEDGGEEAGLETILTGVGHSAWGRFVLKGKVRAWDGMASLVKEYAPDLRGKWIYRGYIVSGDIFVGRWRDTFTPEAFVGYEGTFILNRR</sequence>
<feature type="compositionally biased region" description="Basic and acidic residues" evidence="1">
    <location>
        <begin position="439"/>
        <end position="456"/>
    </location>
</feature>
<dbReference type="EMBL" id="JAODAN010000002">
    <property type="protein sequence ID" value="KAK1926646.1"/>
    <property type="molecule type" value="Genomic_DNA"/>
</dbReference>
<accession>A0AAD9L7Z0</accession>
<dbReference type="AlphaFoldDB" id="A0AAD9L7Z0"/>